<evidence type="ECO:0000256" key="5">
    <source>
        <dbReference type="ARBA" id="ARBA00023242"/>
    </source>
</evidence>
<dbReference type="InterPro" id="IPR001138">
    <property type="entry name" value="Zn2Cys6_DnaBD"/>
</dbReference>
<reference evidence="7 8" key="1">
    <citation type="submission" date="2017-10" db="EMBL/GenBank/DDBJ databases">
        <title>Comparative genomics in systemic dimorphic fungi from Ajellomycetaceae.</title>
        <authorList>
            <person name="Munoz J.F."/>
            <person name="Mcewen J.G."/>
            <person name="Clay O.K."/>
            <person name="Cuomo C.A."/>
        </authorList>
    </citation>
    <scope>NUCLEOTIDE SEQUENCE [LARGE SCALE GENOMIC DNA]</scope>
    <source>
        <strain evidence="7 8">UAMH7299</strain>
    </source>
</reference>
<evidence type="ECO:0000256" key="3">
    <source>
        <dbReference type="ARBA" id="ARBA00023125"/>
    </source>
</evidence>
<dbReference type="GO" id="GO:0008270">
    <property type="term" value="F:zinc ion binding"/>
    <property type="evidence" value="ECO:0007669"/>
    <property type="project" value="InterPro"/>
</dbReference>
<evidence type="ECO:0000256" key="1">
    <source>
        <dbReference type="ARBA" id="ARBA00004123"/>
    </source>
</evidence>
<name>A0A2B7WXU2_POLH7</name>
<sequence>MDKENTRSSSPMSKTCQSCANSKVRCVRTAGQQPCNRCRRLGKECVYRQTRRRFYGFQKDLRIEALELKVNELMGTIVASSLTDTDVGASETRGNTLGGSEPDARSVVDEDVIDRGLLTIEIAEIFFGTFKTAMTEYFPFVVIPPQVTAEQLRREKPFLFLAVLASSSFTDMPL</sequence>
<dbReference type="InterPro" id="IPR036864">
    <property type="entry name" value="Zn2-C6_fun-type_DNA-bd_sf"/>
</dbReference>
<dbReference type="EMBL" id="PDNA01000237">
    <property type="protein sequence ID" value="PGH01410.1"/>
    <property type="molecule type" value="Genomic_DNA"/>
</dbReference>
<comment type="subcellular location">
    <subcellularLocation>
        <location evidence="1">Nucleus</location>
    </subcellularLocation>
</comment>
<dbReference type="Proteomes" id="UP000224634">
    <property type="component" value="Unassembled WGS sequence"/>
</dbReference>
<dbReference type="GO" id="GO:0000981">
    <property type="term" value="F:DNA-binding transcription factor activity, RNA polymerase II-specific"/>
    <property type="evidence" value="ECO:0007669"/>
    <property type="project" value="InterPro"/>
</dbReference>
<dbReference type="SUPFAM" id="SSF57701">
    <property type="entry name" value="Zn2/Cys6 DNA-binding domain"/>
    <property type="match status" value="1"/>
</dbReference>
<dbReference type="Pfam" id="PF00172">
    <property type="entry name" value="Zn_clus"/>
    <property type="match status" value="1"/>
</dbReference>
<dbReference type="GO" id="GO:0005634">
    <property type="term" value="C:nucleus"/>
    <property type="evidence" value="ECO:0007669"/>
    <property type="project" value="UniProtKB-SubCell"/>
</dbReference>
<keyword evidence="8" id="KW-1185">Reference proteome</keyword>
<evidence type="ECO:0000313" key="8">
    <source>
        <dbReference type="Proteomes" id="UP000224634"/>
    </source>
</evidence>
<dbReference type="AlphaFoldDB" id="A0A2B7WXU2"/>
<comment type="caution">
    <text evidence="7">The sequence shown here is derived from an EMBL/GenBank/DDBJ whole genome shotgun (WGS) entry which is preliminary data.</text>
</comment>
<feature type="domain" description="Zn(2)-C6 fungal-type" evidence="6">
    <location>
        <begin position="15"/>
        <end position="47"/>
    </location>
</feature>
<dbReference type="GO" id="GO:0000976">
    <property type="term" value="F:transcription cis-regulatory region binding"/>
    <property type="evidence" value="ECO:0007669"/>
    <property type="project" value="TreeGrafter"/>
</dbReference>
<keyword evidence="3" id="KW-0238">DNA-binding</keyword>
<proteinExistence type="predicted"/>
<dbReference type="InterPro" id="IPR051089">
    <property type="entry name" value="prtT"/>
</dbReference>
<organism evidence="7 8">
    <name type="scientific">Polytolypa hystricis (strain UAMH7299)</name>
    <dbReference type="NCBI Taxonomy" id="1447883"/>
    <lineage>
        <taxon>Eukaryota</taxon>
        <taxon>Fungi</taxon>
        <taxon>Dikarya</taxon>
        <taxon>Ascomycota</taxon>
        <taxon>Pezizomycotina</taxon>
        <taxon>Eurotiomycetes</taxon>
        <taxon>Eurotiomycetidae</taxon>
        <taxon>Onygenales</taxon>
        <taxon>Onygenales incertae sedis</taxon>
        <taxon>Polytolypa</taxon>
    </lineage>
</organism>
<dbReference type="OrthoDB" id="5226580at2759"/>
<accession>A0A2B7WXU2</accession>
<evidence type="ECO:0000259" key="6">
    <source>
        <dbReference type="PROSITE" id="PS50048"/>
    </source>
</evidence>
<dbReference type="CDD" id="cd00067">
    <property type="entry name" value="GAL4"/>
    <property type="match status" value="1"/>
</dbReference>
<keyword evidence="2" id="KW-0805">Transcription regulation</keyword>
<evidence type="ECO:0000313" key="7">
    <source>
        <dbReference type="EMBL" id="PGH01410.1"/>
    </source>
</evidence>
<dbReference type="STRING" id="1447883.A0A2B7WXU2"/>
<keyword evidence="5" id="KW-0539">Nucleus</keyword>
<dbReference type="Gene3D" id="4.10.240.10">
    <property type="entry name" value="Zn(2)-C6 fungal-type DNA-binding domain"/>
    <property type="match status" value="1"/>
</dbReference>
<dbReference type="PROSITE" id="PS50048">
    <property type="entry name" value="ZN2_CY6_FUNGAL_2"/>
    <property type="match status" value="1"/>
</dbReference>
<gene>
    <name evidence="7" type="ORF">AJ80_09010</name>
</gene>
<protein>
    <recommendedName>
        <fullName evidence="6">Zn(2)-C6 fungal-type domain-containing protein</fullName>
    </recommendedName>
</protein>
<dbReference type="PROSITE" id="PS00463">
    <property type="entry name" value="ZN2_CY6_FUNGAL_1"/>
    <property type="match status" value="1"/>
</dbReference>
<dbReference type="PANTHER" id="PTHR31845">
    <property type="entry name" value="FINGER DOMAIN PROTEIN, PUTATIVE-RELATED"/>
    <property type="match status" value="1"/>
</dbReference>
<dbReference type="PANTHER" id="PTHR31845:SF17">
    <property type="entry name" value="ZN(II)2CYS6 TRANSCRIPTION FACTOR (EUROFUNG)"/>
    <property type="match status" value="1"/>
</dbReference>
<keyword evidence="4" id="KW-0804">Transcription</keyword>
<evidence type="ECO:0000256" key="4">
    <source>
        <dbReference type="ARBA" id="ARBA00023163"/>
    </source>
</evidence>
<evidence type="ECO:0000256" key="2">
    <source>
        <dbReference type="ARBA" id="ARBA00023015"/>
    </source>
</evidence>